<feature type="compositionally biased region" description="Polar residues" evidence="1">
    <location>
        <begin position="133"/>
        <end position="151"/>
    </location>
</feature>
<evidence type="ECO:0000256" key="1">
    <source>
        <dbReference type="SAM" id="MobiDB-lite"/>
    </source>
</evidence>
<dbReference type="EMBL" id="JAHXZJ010002609">
    <property type="protein sequence ID" value="KAH0539200.1"/>
    <property type="molecule type" value="Genomic_DNA"/>
</dbReference>
<feature type="compositionally biased region" description="Polar residues" evidence="1">
    <location>
        <begin position="186"/>
        <end position="196"/>
    </location>
</feature>
<sequence length="230" mass="25358">MNCIPEFQPKVILVCLQALKNKFKHPELWLVLVRLKVVDKNYGQCKCRRPGEARLELAPDKGQRGRCTRGIAGQHGDALLPRNTYTMPVLLPVYHHQLLLHTVWSVLQFALASSFSSEPLLLPQSLSEPFKPSRTSSSFLKQSSPSGTGQLVTKDDLICSTDQKQNMVPSKTIVSSWSMSEASPSATPRTAQSQSHGGEIAEYDRGKLAESISSRVASGLFACPYPRPVI</sequence>
<gene>
    <name evidence="2" type="ORF">KQX54_001936</name>
</gene>
<name>A0AAV7HY71_COTGL</name>
<dbReference type="Proteomes" id="UP000826195">
    <property type="component" value="Unassembled WGS sequence"/>
</dbReference>
<feature type="region of interest" description="Disordered" evidence="1">
    <location>
        <begin position="133"/>
        <end position="152"/>
    </location>
</feature>
<organism evidence="2 3">
    <name type="scientific">Cotesia glomerata</name>
    <name type="common">Lepidopteran parasitic wasp</name>
    <name type="synonym">Apanteles glomeratus</name>
    <dbReference type="NCBI Taxonomy" id="32391"/>
    <lineage>
        <taxon>Eukaryota</taxon>
        <taxon>Metazoa</taxon>
        <taxon>Ecdysozoa</taxon>
        <taxon>Arthropoda</taxon>
        <taxon>Hexapoda</taxon>
        <taxon>Insecta</taxon>
        <taxon>Pterygota</taxon>
        <taxon>Neoptera</taxon>
        <taxon>Endopterygota</taxon>
        <taxon>Hymenoptera</taxon>
        <taxon>Apocrita</taxon>
        <taxon>Ichneumonoidea</taxon>
        <taxon>Braconidae</taxon>
        <taxon>Microgastrinae</taxon>
        <taxon>Cotesia</taxon>
    </lineage>
</organism>
<evidence type="ECO:0000313" key="2">
    <source>
        <dbReference type="EMBL" id="KAH0539200.1"/>
    </source>
</evidence>
<feature type="region of interest" description="Disordered" evidence="1">
    <location>
        <begin position="179"/>
        <end position="204"/>
    </location>
</feature>
<dbReference type="AlphaFoldDB" id="A0AAV7HY71"/>
<proteinExistence type="predicted"/>
<comment type="caution">
    <text evidence="2">The sequence shown here is derived from an EMBL/GenBank/DDBJ whole genome shotgun (WGS) entry which is preliminary data.</text>
</comment>
<evidence type="ECO:0000313" key="3">
    <source>
        <dbReference type="Proteomes" id="UP000826195"/>
    </source>
</evidence>
<protein>
    <submittedName>
        <fullName evidence="2">Uncharacterized protein</fullName>
    </submittedName>
</protein>
<keyword evidence="3" id="KW-1185">Reference proteome</keyword>
<reference evidence="2 3" key="1">
    <citation type="journal article" date="2021" name="J. Hered.">
        <title>A chromosome-level genome assembly of the parasitoid wasp, Cotesia glomerata (Hymenoptera: Braconidae).</title>
        <authorList>
            <person name="Pinto B.J."/>
            <person name="Weis J.J."/>
            <person name="Gamble T."/>
            <person name="Ode P.J."/>
            <person name="Paul R."/>
            <person name="Zaspel J.M."/>
        </authorList>
    </citation>
    <scope>NUCLEOTIDE SEQUENCE [LARGE SCALE GENOMIC DNA]</scope>
    <source>
        <strain evidence="2">CgM1</strain>
    </source>
</reference>
<accession>A0AAV7HY71</accession>